<dbReference type="PANTHER" id="PTHR22916">
    <property type="entry name" value="GLYCOSYLTRANSFERASE"/>
    <property type="match status" value="1"/>
</dbReference>
<name>A0A0N8K750_9RHOB</name>
<dbReference type="InterPro" id="IPR001173">
    <property type="entry name" value="Glyco_trans_2-like"/>
</dbReference>
<dbReference type="Gene3D" id="3.90.550.10">
    <property type="entry name" value="Spore Coat Polysaccharide Biosynthesis Protein SpsA, Chain A"/>
    <property type="match status" value="1"/>
</dbReference>
<dbReference type="CDD" id="cd00761">
    <property type="entry name" value="Glyco_tranf_GTA_type"/>
    <property type="match status" value="1"/>
</dbReference>
<dbReference type="PANTHER" id="PTHR22916:SF3">
    <property type="entry name" value="UDP-GLCNAC:BETAGAL BETA-1,3-N-ACETYLGLUCOSAMINYLTRANSFERASE-LIKE PROTEIN 1"/>
    <property type="match status" value="1"/>
</dbReference>
<accession>A0A0N8K750</accession>
<dbReference type="EMBL" id="LJSG01000016">
    <property type="protein sequence ID" value="KPP90753.1"/>
    <property type="molecule type" value="Genomic_DNA"/>
</dbReference>
<dbReference type="Proteomes" id="UP000050413">
    <property type="component" value="Unassembled WGS sequence"/>
</dbReference>
<dbReference type="EMBL" id="FBYC01000004">
    <property type="protein sequence ID" value="CUX83502.1"/>
    <property type="molecule type" value="Genomic_DNA"/>
</dbReference>
<dbReference type="Proteomes" id="UP000182045">
    <property type="component" value="Unassembled WGS sequence"/>
</dbReference>
<evidence type="ECO:0000259" key="1">
    <source>
        <dbReference type="Pfam" id="PF00535"/>
    </source>
</evidence>
<evidence type="ECO:0000313" key="2">
    <source>
        <dbReference type="EMBL" id="CUX83502.1"/>
    </source>
</evidence>
<evidence type="ECO:0000313" key="3">
    <source>
        <dbReference type="EMBL" id="KPP90753.1"/>
    </source>
</evidence>
<sequence>MTGKRPTAAPPMVSVILPCYNVAEYIGTAIDSLKAQTFENFEALVVNDGSTDASADIVRAAIAGDARFRLLSQRRQGLSGARNTGLNQASGTYVAFLDGDDWFAPEFLSHMVRTLEETGADWAASALWLEFDTGSRFAHSAIHGAPDITGAARACHLDDARMVARHFPSAWNKLYRRDFIGDLRFVPGAVYEDHPFYWALACRSDQMWYVPEPLYHHRRGRHGQITAQGDRQIFEQFDRLDEVRALMDSAGMPHRRCALSRLATRLVHERLQPVTDPALRRAFIDRAGAYFAAHDLTWDWDGASDIDLRPGPEISPSLRYTVLVQAGDGADQTRRALAAQRLPPTGVLELADGPVAKLFAQARPSIQTPWCAILKAGDTPLPDWSAKMLGALQEPADATLAVCAVTRGAQGWDPGFALPDLPCPDPAALIFATALPPSASPDGPDWATGLRFAVAHGPTKTARVEDAMMVLAPRPTDSPRATVRTLRQMVSSGLVSPRQAAALFAHLAQLAVSAQAGRARRVAHALIWGVARRAGRLPKPPQAAHIGKRLHRLL</sequence>
<keyword evidence="3" id="KW-0808">Transferase</keyword>
<proteinExistence type="predicted"/>
<gene>
    <name evidence="2" type="ORF">Ga0058931_3021</name>
    <name evidence="3" type="ORF">HLUCCA05_04905</name>
</gene>
<reference evidence="3 4" key="1">
    <citation type="submission" date="2015-09" db="EMBL/GenBank/DDBJ databases">
        <title>Identification and resolution of microdiversity through metagenomic sequencing of parallel consortia.</title>
        <authorList>
            <person name="Nelson W.C."/>
            <person name="Romine M.F."/>
            <person name="Lindemann S.R."/>
        </authorList>
    </citation>
    <scope>NUCLEOTIDE SEQUENCE [LARGE SCALE GENOMIC DNA]</scope>
    <source>
        <strain evidence="3">HL-91</strain>
    </source>
</reference>
<dbReference type="SUPFAM" id="SSF53448">
    <property type="entry name" value="Nucleotide-diphospho-sugar transferases"/>
    <property type="match status" value="1"/>
</dbReference>
<dbReference type="OrthoDB" id="5291101at2"/>
<evidence type="ECO:0000313" key="4">
    <source>
        <dbReference type="Proteomes" id="UP000050413"/>
    </source>
</evidence>
<dbReference type="AlphaFoldDB" id="A0A0N8K750"/>
<keyword evidence="5" id="KW-1185">Reference proteome</keyword>
<evidence type="ECO:0000313" key="5">
    <source>
        <dbReference type="Proteomes" id="UP000182045"/>
    </source>
</evidence>
<organism evidence="3 4">
    <name type="scientific">Roseibaca calidilacus</name>
    <dbReference type="NCBI Taxonomy" id="1666912"/>
    <lineage>
        <taxon>Bacteria</taxon>
        <taxon>Pseudomonadati</taxon>
        <taxon>Pseudomonadota</taxon>
        <taxon>Alphaproteobacteria</taxon>
        <taxon>Rhodobacterales</taxon>
        <taxon>Paracoccaceae</taxon>
        <taxon>Roseinatronobacter</taxon>
    </lineage>
</organism>
<dbReference type="Pfam" id="PF00535">
    <property type="entry name" value="Glycos_transf_2"/>
    <property type="match status" value="1"/>
</dbReference>
<dbReference type="InterPro" id="IPR029044">
    <property type="entry name" value="Nucleotide-diphossugar_trans"/>
</dbReference>
<comment type="caution">
    <text evidence="3">The sequence shown here is derived from an EMBL/GenBank/DDBJ whole genome shotgun (WGS) entry which is preliminary data.</text>
</comment>
<dbReference type="GO" id="GO:0016758">
    <property type="term" value="F:hexosyltransferase activity"/>
    <property type="evidence" value="ECO:0007669"/>
    <property type="project" value="UniProtKB-ARBA"/>
</dbReference>
<reference evidence="2 5" key="2">
    <citation type="submission" date="2016-01" db="EMBL/GenBank/DDBJ databases">
        <authorList>
            <person name="Varghese N."/>
        </authorList>
    </citation>
    <scope>NUCLEOTIDE SEQUENCE [LARGE SCALE GENOMIC DNA]</scope>
    <source>
        <strain evidence="2 5">HL-91</strain>
    </source>
</reference>
<feature type="domain" description="Glycosyltransferase 2-like" evidence="1">
    <location>
        <begin position="14"/>
        <end position="148"/>
    </location>
</feature>
<protein>
    <submittedName>
        <fullName evidence="3">Family 2 glycosyl transferase</fullName>
    </submittedName>
    <submittedName>
        <fullName evidence="2">Glycosyltransferase involved in cell wall bisynthesis</fullName>
    </submittedName>
</protein>
<dbReference type="STRING" id="1666912.Ga0058931_3021"/>